<feature type="compositionally biased region" description="Polar residues" evidence="1">
    <location>
        <begin position="24"/>
        <end position="37"/>
    </location>
</feature>
<evidence type="ECO:0000313" key="3">
    <source>
        <dbReference type="EMBL" id="KAK7888739.1"/>
    </source>
</evidence>
<organism evidence="3 4">
    <name type="scientific">Mugilogobius chulae</name>
    <name type="common">yellowstripe goby</name>
    <dbReference type="NCBI Taxonomy" id="88201"/>
    <lineage>
        <taxon>Eukaryota</taxon>
        <taxon>Metazoa</taxon>
        <taxon>Chordata</taxon>
        <taxon>Craniata</taxon>
        <taxon>Vertebrata</taxon>
        <taxon>Euteleostomi</taxon>
        <taxon>Actinopterygii</taxon>
        <taxon>Neopterygii</taxon>
        <taxon>Teleostei</taxon>
        <taxon>Neoteleostei</taxon>
        <taxon>Acanthomorphata</taxon>
        <taxon>Gobiaria</taxon>
        <taxon>Gobiiformes</taxon>
        <taxon>Gobioidei</taxon>
        <taxon>Gobiidae</taxon>
        <taxon>Gobionellinae</taxon>
        <taxon>Mugilogobius</taxon>
    </lineage>
</organism>
<evidence type="ECO:0000259" key="2">
    <source>
        <dbReference type="Pfam" id="PF15253"/>
    </source>
</evidence>
<dbReference type="Proteomes" id="UP001460270">
    <property type="component" value="Unassembled WGS sequence"/>
</dbReference>
<dbReference type="PANTHER" id="PTHR15128:SF0">
    <property type="entry name" value="SCL-INTERRUPTING LOCUS PROTEIN"/>
    <property type="match status" value="1"/>
</dbReference>
<comment type="caution">
    <text evidence="3">The sequence shown here is derived from an EMBL/GenBank/DDBJ whole genome shotgun (WGS) entry which is preliminary data.</text>
</comment>
<feature type="compositionally biased region" description="Basic and acidic residues" evidence="1">
    <location>
        <begin position="1"/>
        <end position="14"/>
    </location>
</feature>
<dbReference type="GO" id="GO:0031023">
    <property type="term" value="P:microtubule organizing center organization"/>
    <property type="evidence" value="ECO:0007669"/>
    <property type="project" value="TreeGrafter"/>
</dbReference>
<dbReference type="GO" id="GO:0007224">
    <property type="term" value="P:smoothened signaling pathway"/>
    <property type="evidence" value="ECO:0007669"/>
    <property type="project" value="TreeGrafter"/>
</dbReference>
<protein>
    <recommendedName>
        <fullName evidence="2">STIL N-terminal domain-containing protein</fullName>
    </recommendedName>
</protein>
<feature type="compositionally biased region" description="Basic and acidic residues" evidence="1">
    <location>
        <begin position="90"/>
        <end position="115"/>
    </location>
</feature>
<dbReference type="GO" id="GO:0005815">
    <property type="term" value="C:microtubule organizing center"/>
    <property type="evidence" value="ECO:0007669"/>
    <property type="project" value="TreeGrafter"/>
</dbReference>
<dbReference type="AlphaFoldDB" id="A0AAW0N4U8"/>
<feature type="domain" description="STIL N-terminal" evidence="2">
    <location>
        <begin position="137"/>
        <end position="388"/>
    </location>
</feature>
<dbReference type="EMBL" id="JBBPFD010000018">
    <property type="protein sequence ID" value="KAK7888739.1"/>
    <property type="molecule type" value="Genomic_DNA"/>
</dbReference>
<dbReference type="GO" id="GO:0007052">
    <property type="term" value="P:mitotic spindle organization"/>
    <property type="evidence" value="ECO:0007669"/>
    <property type="project" value="TreeGrafter"/>
</dbReference>
<feature type="compositionally biased region" description="Basic and acidic residues" evidence="1">
    <location>
        <begin position="47"/>
        <end position="82"/>
    </location>
</feature>
<sequence>MEWKKGEESEERGLTHPSIAQRGTAKQQVRASSSGHRTQPIRRWRAERRSESSLKSKRDKSKSSPEAKRDESESSPKRDKSKSSLRLKKDKSESSLKSKRDKSESSPESKRDKSKSSLRPVTNSLFSLSFPKSRCALWDGTPTGDKTLLHLCANRSPCVRLTEKALRLAHRHVRHGSKPPLRCFFLGSVCVDADEEGVTVTLDRFDPGRDQNGVRVPSAALPGDVCASCVFTSDPGAPVQSEAELQQAFKTLHQSISGRQSLDLAQTLRLGLHVVWTQALDSADFSLTWSCVSPASSVHVEPVRAVHVIPTALLRSLTSPARPAAHSRQKGFMTMDQSRKLLLLLESDPKALSLPLVGLWFSGATHVHSPQVWAWILRFLYSASIQDR</sequence>
<evidence type="ECO:0000256" key="1">
    <source>
        <dbReference type="SAM" id="MobiDB-lite"/>
    </source>
</evidence>
<feature type="region of interest" description="Disordered" evidence="1">
    <location>
        <begin position="1"/>
        <end position="118"/>
    </location>
</feature>
<reference evidence="4" key="1">
    <citation type="submission" date="2024-04" db="EMBL/GenBank/DDBJ databases">
        <title>Salinicola lusitanus LLJ914,a marine bacterium isolated from the Okinawa Trough.</title>
        <authorList>
            <person name="Li J."/>
        </authorList>
    </citation>
    <scope>NUCLEOTIDE SEQUENCE [LARGE SCALE GENOMIC DNA]</scope>
</reference>
<proteinExistence type="predicted"/>
<dbReference type="InterPro" id="IPR057731">
    <property type="entry name" value="STIL_N"/>
</dbReference>
<keyword evidence="4" id="KW-1185">Reference proteome</keyword>
<dbReference type="Pfam" id="PF15253">
    <property type="entry name" value="STIL_N"/>
    <property type="match status" value="1"/>
</dbReference>
<evidence type="ECO:0000313" key="4">
    <source>
        <dbReference type="Proteomes" id="UP001460270"/>
    </source>
</evidence>
<dbReference type="InterPro" id="IPR026123">
    <property type="entry name" value="STIL"/>
</dbReference>
<dbReference type="PANTHER" id="PTHR15128">
    <property type="entry name" value="TAL1 SCL INTERRUPTING LOCUS"/>
    <property type="match status" value="1"/>
</dbReference>
<dbReference type="GO" id="GO:0071539">
    <property type="term" value="P:protein localization to centrosome"/>
    <property type="evidence" value="ECO:0007669"/>
    <property type="project" value="TreeGrafter"/>
</dbReference>
<name>A0AAW0N4U8_9GOBI</name>
<gene>
    <name evidence="3" type="ORF">WMY93_024299</name>
</gene>
<accession>A0AAW0N4U8</accession>